<evidence type="ECO:0000313" key="1">
    <source>
        <dbReference type="EMBL" id="TEB06808.1"/>
    </source>
</evidence>
<accession>A0A4Y7RCR1</accession>
<evidence type="ECO:0000313" key="2">
    <source>
        <dbReference type="Proteomes" id="UP000298324"/>
    </source>
</evidence>
<reference evidence="1 2" key="1">
    <citation type="journal article" date="2018" name="Environ. Microbiol.">
        <title>Novel energy conservation strategies and behaviour of Pelotomaculum schinkii driving syntrophic propionate catabolism.</title>
        <authorList>
            <person name="Hidalgo-Ahumada C.A.P."/>
            <person name="Nobu M.K."/>
            <person name="Narihiro T."/>
            <person name="Tamaki H."/>
            <person name="Liu W.T."/>
            <person name="Kamagata Y."/>
            <person name="Stams A.J.M."/>
            <person name="Imachi H."/>
            <person name="Sousa D.Z."/>
        </authorList>
    </citation>
    <scope>NUCLEOTIDE SEQUENCE [LARGE SCALE GENOMIC DNA]</scope>
    <source>
        <strain evidence="1 2">HH</strain>
    </source>
</reference>
<evidence type="ECO:0008006" key="3">
    <source>
        <dbReference type="Google" id="ProtNLM"/>
    </source>
</evidence>
<proteinExistence type="predicted"/>
<organism evidence="1 2">
    <name type="scientific">Pelotomaculum schinkii</name>
    <dbReference type="NCBI Taxonomy" id="78350"/>
    <lineage>
        <taxon>Bacteria</taxon>
        <taxon>Bacillati</taxon>
        <taxon>Bacillota</taxon>
        <taxon>Clostridia</taxon>
        <taxon>Eubacteriales</taxon>
        <taxon>Desulfotomaculaceae</taxon>
        <taxon>Pelotomaculum</taxon>
    </lineage>
</organism>
<keyword evidence="2" id="KW-1185">Reference proteome</keyword>
<gene>
    <name evidence="1" type="ORF">Psch_00340</name>
</gene>
<dbReference type="EMBL" id="QFGA01000001">
    <property type="protein sequence ID" value="TEB06808.1"/>
    <property type="molecule type" value="Genomic_DNA"/>
</dbReference>
<dbReference type="AlphaFoldDB" id="A0A4Y7RCR1"/>
<sequence length="231" mass="24797">MWTGNLQWNNWNSWQSHGREYGGAFVTGAIGGAAAGFTGGLSLAAGVGINAGAWGLGSIAGQYVATGSFSWGQAAWSGIGGGIGYGIGRYVGNLFMGTGITGVSEVKQGLRINNLPLAKPGEDLYVGTYSKSIYWNKKTGLNLTHTPHHIVQDAVSGTSHGRGMTINIRQDIHKLTETFGSSRNLPNPRQHLAADIKEMRNLLKEFGYDRSIINAQLWELLKQNKSLGEVY</sequence>
<comment type="caution">
    <text evidence="1">The sequence shown here is derived from an EMBL/GenBank/DDBJ whole genome shotgun (WGS) entry which is preliminary data.</text>
</comment>
<name>A0A4Y7RCR1_9FIRM</name>
<dbReference type="Proteomes" id="UP000298324">
    <property type="component" value="Unassembled WGS sequence"/>
</dbReference>
<protein>
    <recommendedName>
        <fullName evidence="3">Tox-SHH domain-containing protein</fullName>
    </recommendedName>
</protein>